<dbReference type="Gene3D" id="1.25.40.10">
    <property type="entry name" value="Tetratricopeptide repeat domain"/>
    <property type="match status" value="2"/>
</dbReference>
<feature type="chain" id="PRO_5046691278" description="TPR repeat" evidence="1">
    <location>
        <begin position="34"/>
        <end position="923"/>
    </location>
</feature>
<dbReference type="PANTHER" id="PTHR11102">
    <property type="entry name" value="SEL-1-LIKE PROTEIN"/>
    <property type="match status" value="1"/>
</dbReference>
<dbReference type="SMART" id="SM00671">
    <property type="entry name" value="SEL1"/>
    <property type="match status" value="6"/>
</dbReference>
<accession>A0ABQ4NMQ7</accession>
<dbReference type="RefSeq" id="WP_220748890.1">
    <property type="nucleotide sequence ID" value="NZ_BPFH01000003.1"/>
</dbReference>
<dbReference type="SUPFAM" id="SSF81901">
    <property type="entry name" value="HCP-like"/>
    <property type="match status" value="2"/>
</dbReference>
<dbReference type="InterPro" id="IPR006597">
    <property type="entry name" value="Sel1-like"/>
</dbReference>
<name>A0ABQ4NMQ7_9RHOB</name>
<reference evidence="2 3" key="1">
    <citation type="submission" date="2021-05" db="EMBL/GenBank/DDBJ databases">
        <title>Bacteria Genome sequencing.</title>
        <authorList>
            <person name="Takabe Y."/>
            <person name="Nakajima Y."/>
            <person name="Suzuki S."/>
            <person name="Shiozaki T."/>
        </authorList>
    </citation>
    <scope>NUCLEOTIDE SEQUENCE [LARGE SCALE GENOMIC DNA]</scope>
    <source>
        <strain evidence="2 3">AI_62</strain>
    </source>
</reference>
<evidence type="ECO:0000313" key="2">
    <source>
        <dbReference type="EMBL" id="GIT95397.1"/>
    </source>
</evidence>
<evidence type="ECO:0000256" key="1">
    <source>
        <dbReference type="SAM" id="SignalP"/>
    </source>
</evidence>
<dbReference type="EMBL" id="BPFH01000003">
    <property type="protein sequence ID" value="GIT95397.1"/>
    <property type="molecule type" value="Genomic_DNA"/>
</dbReference>
<keyword evidence="3" id="KW-1185">Reference proteome</keyword>
<dbReference type="InterPro" id="IPR050767">
    <property type="entry name" value="Sel1_AlgK"/>
</dbReference>
<comment type="caution">
    <text evidence="2">The sequence shown here is derived from an EMBL/GenBank/DDBJ whole genome shotgun (WGS) entry which is preliminary data.</text>
</comment>
<proteinExistence type="predicted"/>
<keyword evidence="1" id="KW-0732">Signal</keyword>
<protein>
    <recommendedName>
        <fullName evidence="4">TPR repeat</fullName>
    </recommendedName>
</protein>
<dbReference type="Proteomes" id="UP000786693">
    <property type="component" value="Unassembled WGS sequence"/>
</dbReference>
<feature type="signal peptide" evidence="1">
    <location>
        <begin position="1"/>
        <end position="33"/>
    </location>
</feature>
<evidence type="ECO:0008006" key="4">
    <source>
        <dbReference type="Google" id="ProtNLM"/>
    </source>
</evidence>
<sequence length="923" mass="99133">MGIGSKRLSGAKWLSARPLALLVALCLGTSATAQETLDLAFRPPEVTPDPICVAPRADLAMTAFWSEWSGRTLPDLPEKRIRRDVSRLAQLDGAAWLDTNLRILDLLSERGSSASYETELMLRARALVEAGAFERLTESGVVAELSAMAETLSPFAKVTLAEYLTNGIGIPRDSARADALLVEAGYAGQPQALLALARRQLDGTAPSDWIVPVDFTVTTAFGGLVGDLDPQICDRAAEIATHYENAAVVTRDPQLAYEWYRFAADLGSAQAAWKAAEFHLRADEIEKSNDLLLNYLEQAAAGGIKNAQIELGRIYERGALAAQDLSRARALFEAAAADDSLRGLSQLTHFFDRQDETISGLRAARRDLLTRLIARTDAPGWAFTRLAEMTLEDQGRWTGATAARDLLEEAVLRDDLDGHFDLGRLLLSEAPSPETFDRAVGLLMRVAGESGGMPPMRELHAAFACRAPDGPHLTEAAHWLDQRDALDTGQAPDLSDDLTDLDIAQIQSQAVGGGPDGWAKWVALIETADFADEGMRQFWATRHQRTDAQIVAQALLALDSSPDAATGAMILTGLHAQYRDSGAGFAALLPPALLERLYGHGAAPVLSPEDRAEGLELLNASAALGHGRALLALAAAAPDPAAHRAIYDQYREAIDRDGDFAALVFAARQSETPGVHVSRAAGIMPCIYRRAVDMVDLARDLGDAALVEHWLAIAEGLLGEDPTELTHLARLRLDVEGPAALPQALDLFARASLRGDVAADRELFRLILTPDTPVFNPERAVVMMRDAMEAGRMDTLASYLAGYRSAKAPVQAQIAAQIDIPTAYRVAADSGDPTAMRNHGLHLRETAEGPEALVQAMVWLHRAAEAGDAEAMVAYGQALAFGIGVDPDRTQAVAWLDRAAARGSDEASDLIRLIGLSSAEVSQ</sequence>
<dbReference type="PANTHER" id="PTHR11102:SF160">
    <property type="entry name" value="ERAD-ASSOCIATED E3 UBIQUITIN-PROTEIN LIGASE COMPONENT HRD3"/>
    <property type="match status" value="1"/>
</dbReference>
<organism evidence="2 3">
    <name type="scientific">Jannaschia pagri</name>
    <dbReference type="NCBI Taxonomy" id="2829797"/>
    <lineage>
        <taxon>Bacteria</taxon>
        <taxon>Pseudomonadati</taxon>
        <taxon>Pseudomonadota</taxon>
        <taxon>Alphaproteobacteria</taxon>
        <taxon>Rhodobacterales</taxon>
        <taxon>Roseobacteraceae</taxon>
        <taxon>Jannaschia</taxon>
    </lineage>
</organism>
<dbReference type="Pfam" id="PF08238">
    <property type="entry name" value="Sel1"/>
    <property type="match status" value="6"/>
</dbReference>
<dbReference type="InterPro" id="IPR011990">
    <property type="entry name" value="TPR-like_helical_dom_sf"/>
</dbReference>
<evidence type="ECO:0000313" key="3">
    <source>
        <dbReference type="Proteomes" id="UP000786693"/>
    </source>
</evidence>
<gene>
    <name evidence="2" type="ORF">JANAI62_20200</name>
</gene>